<dbReference type="Pfam" id="PF08378">
    <property type="entry name" value="NERD"/>
    <property type="match status" value="1"/>
</dbReference>
<dbReference type="Proteomes" id="UP000662200">
    <property type="component" value="Unassembled WGS sequence"/>
</dbReference>
<reference evidence="4" key="1">
    <citation type="journal article" date="2014" name="Int. J. Syst. Evol. Microbiol.">
        <title>Complete genome sequence of Corynebacterium casei LMG S-19264T (=DSM 44701T), isolated from a smear-ripened cheese.</title>
        <authorList>
            <consortium name="US DOE Joint Genome Institute (JGI-PGF)"/>
            <person name="Walter F."/>
            <person name="Albersmeier A."/>
            <person name="Kalinowski J."/>
            <person name="Ruckert C."/>
        </authorList>
    </citation>
    <scope>NUCLEOTIDE SEQUENCE</scope>
    <source>
        <strain evidence="4">JCM 3091</strain>
    </source>
</reference>
<dbReference type="PROSITE" id="PS00108">
    <property type="entry name" value="PROTEIN_KINASE_ST"/>
    <property type="match status" value="1"/>
</dbReference>
<evidence type="ECO:0008006" key="6">
    <source>
        <dbReference type="Google" id="ProtNLM"/>
    </source>
</evidence>
<feature type="region of interest" description="Disordered" evidence="1">
    <location>
        <begin position="1020"/>
        <end position="1236"/>
    </location>
</feature>
<feature type="domain" description="Protein kinase" evidence="2">
    <location>
        <begin position="518"/>
        <end position="775"/>
    </location>
</feature>
<evidence type="ECO:0000256" key="1">
    <source>
        <dbReference type="SAM" id="MobiDB-lite"/>
    </source>
</evidence>
<dbReference type="InterPro" id="IPR008271">
    <property type="entry name" value="Ser/Thr_kinase_AS"/>
</dbReference>
<name>A0A8J3FJ07_9ACTN</name>
<feature type="compositionally biased region" description="Pro residues" evidence="1">
    <location>
        <begin position="783"/>
        <end position="796"/>
    </location>
</feature>
<feature type="region of interest" description="Disordered" evidence="1">
    <location>
        <begin position="779"/>
        <end position="815"/>
    </location>
</feature>
<evidence type="ECO:0000313" key="4">
    <source>
        <dbReference type="EMBL" id="GGK34531.1"/>
    </source>
</evidence>
<feature type="domain" description="NERD" evidence="3">
    <location>
        <begin position="12"/>
        <end position="129"/>
    </location>
</feature>
<feature type="compositionally biased region" description="Low complexity" evidence="1">
    <location>
        <begin position="1042"/>
        <end position="1099"/>
    </location>
</feature>
<feature type="compositionally biased region" description="Pro residues" evidence="1">
    <location>
        <begin position="1124"/>
        <end position="1138"/>
    </location>
</feature>
<feature type="compositionally biased region" description="Pro residues" evidence="1">
    <location>
        <begin position="1190"/>
        <end position="1199"/>
    </location>
</feature>
<dbReference type="SUPFAM" id="SSF56112">
    <property type="entry name" value="Protein kinase-like (PK-like)"/>
    <property type="match status" value="2"/>
</dbReference>
<feature type="domain" description="Protein kinase" evidence="2">
    <location>
        <begin position="202"/>
        <end position="493"/>
    </location>
</feature>
<dbReference type="InterPro" id="IPR011528">
    <property type="entry name" value="NERD"/>
</dbReference>
<dbReference type="Pfam" id="PF00069">
    <property type="entry name" value="Pkinase"/>
    <property type="match status" value="2"/>
</dbReference>
<dbReference type="RefSeq" id="WP_189114842.1">
    <property type="nucleotide sequence ID" value="NZ_BMQC01000009.1"/>
</dbReference>
<dbReference type="InterPro" id="IPR011009">
    <property type="entry name" value="Kinase-like_dom_sf"/>
</dbReference>
<keyword evidence="5" id="KW-1185">Reference proteome</keyword>
<dbReference type="PROSITE" id="PS50965">
    <property type="entry name" value="NERD"/>
    <property type="match status" value="1"/>
</dbReference>
<gene>
    <name evidence="4" type="ORF">GCM10010124_28960</name>
</gene>
<reference evidence="4" key="2">
    <citation type="submission" date="2020-09" db="EMBL/GenBank/DDBJ databases">
        <authorList>
            <person name="Sun Q."/>
            <person name="Ohkuma M."/>
        </authorList>
    </citation>
    <scope>NUCLEOTIDE SEQUENCE</scope>
    <source>
        <strain evidence="4">JCM 3091</strain>
    </source>
</reference>
<accession>A0A8J3FJ07</accession>
<dbReference type="SMART" id="SM00220">
    <property type="entry name" value="S_TKc"/>
    <property type="match status" value="1"/>
</dbReference>
<feature type="compositionally biased region" description="Low complexity" evidence="1">
    <location>
        <begin position="1107"/>
        <end position="1123"/>
    </location>
</feature>
<dbReference type="PANTHER" id="PTHR24347">
    <property type="entry name" value="SERINE/THREONINE-PROTEIN KINASE"/>
    <property type="match status" value="1"/>
</dbReference>
<dbReference type="EMBL" id="BMQC01000009">
    <property type="protein sequence ID" value="GGK34531.1"/>
    <property type="molecule type" value="Genomic_DNA"/>
</dbReference>
<organism evidence="4 5">
    <name type="scientific">Pilimelia terevasa</name>
    <dbReference type="NCBI Taxonomy" id="53372"/>
    <lineage>
        <taxon>Bacteria</taxon>
        <taxon>Bacillati</taxon>
        <taxon>Actinomycetota</taxon>
        <taxon>Actinomycetes</taxon>
        <taxon>Micromonosporales</taxon>
        <taxon>Micromonosporaceae</taxon>
        <taxon>Pilimelia</taxon>
    </lineage>
</organism>
<dbReference type="GO" id="GO:0005524">
    <property type="term" value="F:ATP binding"/>
    <property type="evidence" value="ECO:0007669"/>
    <property type="project" value="InterPro"/>
</dbReference>
<dbReference type="GO" id="GO:0004672">
    <property type="term" value="F:protein kinase activity"/>
    <property type="evidence" value="ECO:0007669"/>
    <property type="project" value="InterPro"/>
</dbReference>
<feature type="compositionally biased region" description="Pro residues" evidence="1">
    <location>
        <begin position="803"/>
        <end position="815"/>
    </location>
</feature>
<evidence type="ECO:0000259" key="2">
    <source>
        <dbReference type="PROSITE" id="PS50011"/>
    </source>
</evidence>
<protein>
    <recommendedName>
        <fullName evidence="6">Non-specific serine/threonine protein kinase</fullName>
    </recommendedName>
</protein>
<feature type="compositionally biased region" description="Low complexity" evidence="1">
    <location>
        <begin position="1139"/>
        <end position="1182"/>
    </location>
</feature>
<dbReference type="Gene3D" id="1.10.510.10">
    <property type="entry name" value="Transferase(Phosphotransferase) domain 1"/>
    <property type="match status" value="2"/>
</dbReference>
<sequence>MLAERWTAVTPSEHPHEREALSQLADCIPDTEPYRMWTNFTFIATSGVLCEVDALVIGPGGLYLVEAKSYIGGLRRRGNGWEQFGGGPPRGRGNALIEADVKAKRLKGLLESEAKRLGFPVPYVKAAVYFSKPRLKVELPDADRLALYGLPEGLGDIGALLTAPPRHPRAEVTAGRSRKLVEVLGQVGIAQSARYYQVGNWTMTRTPLGEGKTWQDYLATHREVPGTHRRIRLYLVERTAREPERLSIARAARREMAALRDIRHPGIVQVDTLEEHEVGPALVYRYDPRSMRLPDYLAEYGERLDPLVRVNLIRQLAEALAYAHGRRLYHRALSAECVLVLPADRRTGHTDADAWLHPRLEIIDWNMASRAREAADDLAVSATVHAGMHLSTQDGVYLAPEWEQPGAEPVALDVFGAGALAYALLTGQPPAEDAMGLWRRLEAEQGLLPSALFSDVSPHADDLIQSATVPAPARRLPTMDAFLDRLGDLERHLAEAAQVAADGPDPLEAVPGDRVGAWLVEEVLGIGSTSQGLLATHDDGARHVLKVALSEARRPRLEQEAAVLRRLRNDSRVICLVRPDVLTLSGRSVLAFEYLGADTLATRLRGPDRLAPDELESYGDQLLDVVAFLEGEQVFHRDLKPANIVVRTRPNGTRAPVLFDFSLAGVSDSELHAGTPGYRDPFLGAAGRPVYDAAAERYALAVTLHEMASGRLPVWGDGRTEPRFTEGPPVLAAAEFPAALRAGLSAFFLRALDRDAAARYRSVRDLRLAWGDVFRRPASRPAPAAPAHPAAPPTPAAPRSAAAPPPLAAPAAAPAPAPAAALPPAVVAKATVAKSTAPHRPSAVPPTPSNEYLVARARDVVRAALAEHGPLNLGKVAQVLGETLPALRESWAGAGRFRQFVVQHLGEFTFTPGTVEGGFLSDPAAPAPVPAAPAPVSVAAPPPPGGGALPADLVRAREVLDRELAAQCPLPPATAAQRLRDAVPRLIPDWAGAGRFGVFMTTFMADYPYRPDPDGCVLRPGMSLASRPARTPAPGTPPAPHAPAGSPAAKPAKAAAPPSATPARKPAGPAAPAAPAAASGGTAAPRPLPAAAPKTSLPKVAPPKAAPPKAAAPKAAKTHSPQQPAAPPKPNTPKPTAPKPAASKPAASKPAASKSAAPKPAAAKPGQPKSAPATAAASPAQPNVVQKSPQPTPAKPAPAKPAQTKPAQAKPAQTKPAKGVAAARPVPKPPQLSRSEMVARARAALLPALEERGTLRLTEAAVIIRNAVPGIEGNWAGAEKFSAFVRIHFADFPQRLDPPAEIAAPGRPGPWGWLSVLRRAVRGEDPR</sequence>
<comment type="caution">
    <text evidence="4">The sequence shown here is derived from an EMBL/GenBank/DDBJ whole genome shotgun (WGS) entry which is preliminary data.</text>
</comment>
<dbReference type="PROSITE" id="PS50011">
    <property type="entry name" value="PROTEIN_KINASE_DOM"/>
    <property type="match status" value="2"/>
</dbReference>
<dbReference type="InterPro" id="IPR000719">
    <property type="entry name" value="Prot_kinase_dom"/>
</dbReference>
<evidence type="ECO:0000259" key="3">
    <source>
        <dbReference type="PROSITE" id="PS50965"/>
    </source>
</evidence>
<proteinExistence type="predicted"/>
<feature type="compositionally biased region" description="Low complexity" evidence="1">
    <location>
        <begin position="1200"/>
        <end position="1218"/>
    </location>
</feature>
<evidence type="ECO:0000313" key="5">
    <source>
        <dbReference type="Proteomes" id="UP000662200"/>
    </source>
</evidence>